<name>A0AAD9GD81_BABDI</name>
<proteinExistence type="predicted"/>
<organism evidence="1 2">
    <name type="scientific">Babesia divergens</name>
    <dbReference type="NCBI Taxonomy" id="32595"/>
    <lineage>
        <taxon>Eukaryota</taxon>
        <taxon>Sar</taxon>
        <taxon>Alveolata</taxon>
        <taxon>Apicomplexa</taxon>
        <taxon>Aconoidasida</taxon>
        <taxon>Piroplasmida</taxon>
        <taxon>Babesiidae</taxon>
        <taxon>Babesia</taxon>
    </lineage>
</organism>
<evidence type="ECO:0000313" key="1">
    <source>
        <dbReference type="EMBL" id="KAK1936195.1"/>
    </source>
</evidence>
<comment type="caution">
    <text evidence="1">The sequence shown here is derived from an EMBL/GenBank/DDBJ whole genome shotgun (WGS) entry which is preliminary data.</text>
</comment>
<dbReference type="EMBL" id="JAHBMH010000044">
    <property type="protein sequence ID" value="KAK1936195.1"/>
    <property type="molecule type" value="Genomic_DNA"/>
</dbReference>
<protein>
    <submittedName>
        <fullName evidence="1">Uncharacterized protein</fullName>
    </submittedName>
</protein>
<gene>
    <name evidence="1" type="ORF">X943_001994</name>
</gene>
<dbReference type="AlphaFoldDB" id="A0AAD9GD81"/>
<accession>A0AAD9GD81</accession>
<reference evidence="1" key="1">
    <citation type="journal article" date="2014" name="Nucleic Acids Res.">
        <title>The evolutionary dynamics of variant antigen genes in Babesia reveal a history of genomic innovation underlying host-parasite interaction.</title>
        <authorList>
            <person name="Jackson A.P."/>
            <person name="Otto T.D."/>
            <person name="Darby A."/>
            <person name="Ramaprasad A."/>
            <person name="Xia D."/>
            <person name="Echaide I.E."/>
            <person name="Farber M."/>
            <person name="Gahlot S."/>
            <person name="Gamble J."/>
            <person name="Gupta D."/>
            <person name="Gupta Y."/>
            <person name="Jackson L."/>
            <person name="Malandrin L."/>
            <person name="Malas T.B."/>
            <person name="Moussa E."/>
            <person name="Nair M."/>
            <person name="Reid A.J."/>
            <person name="Sanders M."/>
            <person name="Sharma J."/>
            <person name="Tracey A."/>
            <person name="Quail M.A."/>
            <person name="Weir W."/>
            <person name="Wastling J.M."/>
            <person name="Hall N."/>
            <person name="Willadsen P."/>
            <person name="Lingelbach K."/>
            <person name="Shiels B."/>
            <person name="Tait A."/>
            <person name="Berriman M."/>
            <person name="Allred D.R."/>
            <person name="Pain A."/>
        </authorList>
    </citation>
    <scope>NUCLEOTIDE SEQUENCE</scope>
    <source>
        <strain evidence="1">1802A</strain>
    </source>
</reference>
<sequence>MGNARKEVLIYPEISNIECVWRGINYLMANHEVQSKVAGIFSFPAYRSTEWLEQHRQMPAVKGCLENTTLEPQSLVQYSHIRAYKVKAEYVRHELRNALFRQALFKIQNIEVLSLNKCKKDRILQEIIKLGQPSYLQTRLLGRSIIAEELWKVDRCGSLQSYKVATKRCAHSVS</sequence>
<dbReference type="Proteomes" id="UP001195914">
    <property type="component" value="Unassembled WGS sequence"/>
</dbReference>
<keyword evidence="2" id="KW-1185">Reference proteome</keyword>
<reference evidence="1" key="2">
    <citation type="submission" date="2021-05" db="EMBL/GenBank/DDBJ databases">
        <authorList>
            <person name="Pain A."/>
        </authorList>
    </citation>
    <scope>NUCLEOTIDE SEQUENCE</scope>
    <source>
        <strain evidence="1">1802A</strain>
    </source>
</reference>
<evidence type="ECO:0000313" key="2">
    <source>
        <dbReference type="Proteomes" id="UP001195914"/>
    </source>
</evidence>